<dbReference type="InterPro" id="IPR001932">
    <property type="entry name" value="PPM-type_phosphatase-like_dom"/>
</dbReference>
<reference evidence="2 3" key="1">
    <citation type="journal article" date="2016" name="Nat. Commun.">
        <title>Thousands of microbial genomes shed light on interconnected biogeochemical processes in an aquifer system.</title>
        <authorList>
            <person name="Anantharaman K."/>
            <person name="Brown C.T."/>
            <person name="Hug L.A."/>
            <person name="Sharon I."/>
            <person name="Castelle C.J."/>
            <person name="Probst A.J."/>
            <person name="Thomas B.C."/>
            <person name="Singh A."/>
            <person name="Wilkins M.J."/>
            <person name="Karaoz U."/>
            <person name="Brodie E.L."/>
            <person name="Williams K.H."/>
            <person name="Hubbard S.S."/>
            <person name="Banfield J.F."/>
        </authorList>
    </citation>
    <scope>NUCLEOTIDE SEQUENCE [LARGE SCALE GENOMIC DNA]</scope>
</reference>
<proteinExistence type="predicted"/>
<accession>A0A1F6AXF7</accession>
<comment type="caution">
    <text evidence="2">The sequence shown here is derived from an EMBL/GenBank/DDBJ whole genome shotgun (WGS) entry which is preliminary data.</text>
</comment>
<evidence type="ECO:0000313" key="3">
    <source>
        <dbReference type="Proteomes" id="UP000176409"/>
    </source>
</evidence>
<name>A0A1F6AXF7_9BACT</name>
<dbReference type="AlphaFoldDB" id="A0A1F6AXF7"/>
<protein>
    <recommendedName>
        <fullName evidence="1">PPM-type phosphatase domain-containing protein</fullName>
    </recommendedName>
</protein>
<dbReference type="Gene3D" id="3.60.40.10">
    <property type="entry name" value="PPM-type phosphatase domain"/>
    <property type="match status" value="1"/>
</dbReference>
<dbReference type="InterPro" id="IPR036457">
    <property type="entry name" value="PPM-type-like_dom_sf"/>
</dbReference>
<sequence>MGDIRTVDQYGIVYALLPYKRNQDIIQVQLLDGGHYVACVVDGWNHPKELLGDDPGRQVATIVAQEFPDTYVAATGRDEKERADKAVSSLNASVEKRYPRYASCVASFLIHDSKKDDVIVSVGDVETYLWNGSKWYKPKEISSHWIDPTKYPSNVSRFFGCFERYIYPEFSCEPDVMTIPSDQPVLIATDGIKDVLTIRDINALPINPMKQSTEAIIGTILQEVSRRGTQRDDISLLVRP</sequence>
<evidence type="ECO:0000259" key="1">
    <source>
        <dbReference type="SMART" id="SM00332"/>
    </source>
</evidence>
<evidence type="ECO:0000313" key="2">
    <source>
        <dbReference type="EMBL" id="OGG29375.1"/>
    </source>
</evidence>
<dbReference type="SUPFAM" id="SSF81606">
    <property type="entry name" value="PP2C-like"/>
    <property type="match status" value="1"/>
</dbReference>
<dbReference type="SMART" id="SM00332">
    <property type="entry name" value="PP2Cc"/>
    <property type="match status" value="1"/>
</dbReference>
<dbReference type="Proteomes" id="UP000176409">
    <property type="component" value="Unassembled WGS sequence"/>
</dbReference>
<dbReference type="EMBL" id="MFJZ01000047">
    <property type="protein sequence ID" value="OGG29375.1"/>
    <property type="molecule type" value="Genomic_DNA"/>
</dbReference>
<feature type="domain" description="PPM-type phosphatase" evidence="1">
    <location>
        <begin position="5"/>
        <end position="239"/>
    </location>
</feature>
<organism evidence="2 3">
    <name type="scientific">Candidatus Gottesmanbacteria bacterium RIFCSPLOWO2_01_FULL_49_10</name>
    <dbReference type="NCBI Taxonomy" id="1798396"/>
    <lineage>
        <taxon>Bacteria</taxon>
        <taxon>Candidatus Gottesmaniibacteriota</taxon>
    </lineage>
</organism>
<dbReference type="STRING" id="1798396.A2973_02230"/>
<gene>
    <name evidence="2" type="ORF">A2973_02230</name>
</gene>